<protein>
    <submittedName>
        <fullName evidence="1">Uncharacterized protein</fullName>
    </submittedName>
</protein>
<accession>A0ABW6C324</accession>
<evidence type="ECO:0000313" key="2">
    <source>
        <dbReference type="Proteomes" id="UP001597641"/>
    </source>
</evidence>
<dbReference type="RefSeq" id="WP_377490978.1">
    <property type="nucleotide sequence ID" value="NZ_JBHUOX010000030.1"/>
</dbReference>
<dbReference type="EMBL" id="JBHUOX010000030">
    <property type="protein sequence ID" value="MFD3003487.1"/>
    <property type="molecule type" value="Genomic_DNA"/>
</dbReference>
<gene>
    <name evidence="1" type="ORF">ACFS7Z_24225</name>
</gene>
<comment type="caution">
    <text evidence="1">The sequence shown here is derived from an EMBL/GenBank/DDBJ whole genome shotgun (WGS) entry which is preliminary data.</text>
</comment>
<reference evidence="2" key="1">
    <citation type="journal article" date="2019" name="Int. J. Syst. Evol. Microbiol.">
        <title>The Global Catalogue of Microorganisms (GCM) 10K type strain sequencing project: providing services to taxonomists for standard genome sequencing and annotation.</title>
        <authorList>
            <consortium name="The Broad Institute Genomics Platform"/>
            <consortium name="The Broad Institute Genome Sequencing Center for Infectious Disease"/>
            <person name="Wu L."/>
            <person name="Ma J."/>
        </authorList>
    </citation>
    <scope>NUCLEOTIDE SEQUENCE [LARGE SCALE GENOMIC DNA]</scope>
    <source>
        <strain evidence="2">KCTC 23984</strain>
    </source>
</reference>
<name>A0ABW6C324_9BACT</name>
<dbReference type="Proteomes" id="UP001597641">
    <property type="component" value="Unassembled WGS sequence"/>
</dbReference>
<proteinExistence type="predicted"/>
<sequence>MKGVASRDPFLITRKRPPCSAIKILSSGAKASTVGLLMPSATRTWLKPEGKVCANEEKEIDMKEVKRKRNEFKRGLSSLLKIGAEGKFFIKV</sequence>
<evidence type="ECO:0000313" key="1">
    <source>
        <dbReference type="EMBL" id="MFD3003487.1"/>
    </source>
</evidence>
<organism evidence="1 2">
    <name type="scientific">Pontibacter toksunensis</name>
    <dbReference type="NCBI Taxonomy" id="1332631"/>
    <lineage>
        <taxon>Bacteria</taxon>
        <taxon>Pseudomonadati</taxon>
        <taxon>Bacteroidota</taxon>
        <taxon>Cytophagia</taxon>
        <taxon>Cytophagales</taxon>
        <taxon>Hymenobacteraceae</taxon>
        <taxon>Pontibacter</taxon>
    </lineage>
</organism>
<keyword evidence="2" id="KW-1185">Reference proteome</keyword>